<dbReference type="PROSITE" id="PS50815">
    <property type="entry name" value="HORMA"/>
    <property type="match status" value="1"/>
</dbReference>
<organism evidence="11 12">
    <name type="scientific">Psylliodes chrysocephalus</name>
    <dbReference type="NCBI Taxonomy" id="3402493"/>
    <lineage>
        <taxon>Eukaryota</taxon>
        <taxon>Metazoa</taxon>
        <taxon>Ecdysozoa</taxon>
        <taxon>Arthropoda</taxon>
        <taxon>Hexapoda</taxon>
        <taxon>Insecta</taxon>
        <taxon>Pterygota</taxon>
        <taxon>Neoptera</taxon>
        <taxon>Endopterygota</taxon>
        <taxon>Coleoptera</taxon>
        <taxon>Polyphaga</taxon>
        <taxon>Cucujiformia</taxon>
        <taxon>Chrysomeloidea</taxon>
        <taxon>Chrysomelidae</taxon>
        <taxon>Galerucinae</taxon>
        <taxon>Alticini</taxon>
        <taxon>Psylliodes</taxon>
    </lineage>
</organism>
<dbReference type="SUPFAM" id="SSF56019">
    <property type="entry name" value="The spindle assembly checkpoint protein mad2"/>
    <property type="match status" value="1"/>
</dbReference>
<proteinExistence type="predicted"/>
<feature type="region of interest" description="Disordered" evidence="9">
    <location>
        <begin position="245"/>
        <end position="269"/>
    </location>
</feature>
<feature type="domain" description="HORMA" evidence="10">
    <location>
        <begin position="28"/>
        <end position="217"/>
    </location>
</feature>
<accession>A0A9P0GAJ3</accession>
<dbReference type="Proteomes" id="UP001153636">
    <property type="component" value="Chromosome 2"/>
</dbReference>
<keyword evidence="5" id="KW-0863">Zinc-finger</keyword>
<evidence type="ECO:0000256" key="7">
    <source>
        <dbReference type="ARBA" id="ARBA00023242"/>
    </source>
</evidence>
<dbReference type="EMBL" id="OV651814">
    <property type="protein sequence ID" value="CAH1106083.1"/>
    <property type="molecule type" value="Genomic_DNA"/>
</dbReference>
<name>A0A9P0GAJ3_9CUCU</name>
<dbReference type="InterPro" id="IPR019786">
    <property type="entry name" value="Zinc_finger_PHD-type_CS"/>
</dbReference>
<dbReference type="PANTHER" id="PTHR48225">
    <property type="entry name" value="HORMA DOMAIN-CONTAINING PROTEIN 1"/>
    <property type="match status" value="1"/>
</dbReference>
<keyword evidence="6" id="KW-0862">Zinc</keyword>
<evidence type="ECO:0000256" key="3">
    <source>
        <dbReference type="ARBA" id="ARBA00022454"/>
    </source>
</evidence>
<dbReference type="InterPro" id="IPR036570">
    <property type="entry name" value="HORMA_dom_sf"/>
</dbReference>
<keyword evidence="3" id="KW-0158">Chromosome</keyword>
<evidence type="ECO:0000259" key="10">
    <source>
        <dbReference type="PROSITE" id="PS50815"/>
    </source>
</evidence>
<dbReference type="GO" id="GO:0005694">
    <property type="term" value="C:chromosome"/>
    <property type="evidence" value="ECO:0007669"/>
    <property type="project" value="UniProtKB-SubCell"/>
</dbReference>
<gene>
    <name evidence="11" type="ORF">PSYICH_LOCUS6617</name>
</gene>
<evidence type="ECO:0000256" key="6">
    <source>
        <dbReference type="ARBA" id="ARBA00022833"/>
    </source>
</evidence>
<evidence type="ECO:0000256" key="8">
    <source>
        <dbReference type="ARBA" id="ARBA00023254"/>
    </source>
</evidence>
<dbReference type="OrthoDB" id="6747372at2759"/>
<evidence type="ECO:0000256" key="5">
    <source>
        <dbReference type="ARBA" id="ARBA00022771"/>
    </source>
</evidence>
<dbReference type="AlphaFoldDB" id="A0A9P0GAJ3"/>
<dbReference type="GO" id="GO:0051321">
    <property type="term" value="P:meiotic cell cycle"/>
    <property type="evidence" value="ECO:0007669"/>
    <property type="project" value="UniProtKB-KW"/>
</dbReference>
<evidence type="ECO:0000313" key="11">
    <source>
        <dbReference type="EMBL" id="CAH1106083.1"/>
    </source>
</evidence>
<dbReference type="GO" id="GO:0008270">
    <property type="term" value="F:zinc ion binding"/>
    <property type="evidence" value="ECO:0007669"/>
    <property type="project" value="UniProtKB-KW"/>
</dbReference>
<dbReference type="GO" id="GO:0005634">
    <property type="term" value="C:nucleus"/>
    <property type="evidence" value="ECO:0007669"/>
    <property type="project" value="UniProtKB-SubCell"/>
</dbReference>
<reference evidence="11" key="1">
    <citation type="submission" date="2022-01" db="EMBL/GenBank/DDBJ databases">
        <authorList>
            <person name="King R."/>
        </authorList>
    </citation>
    <scope>NUCLEOTIDE SEQUENCE</scope>
</reference>
<evidence type="ECO:0000256" key="4">
    <source>
        <dbReference type="ARBA" id="ARBA00022723"/>
    </source>
</evidence>
<evidence type="ECO:0000256" key="2">
    <source>
        <dbReference type="ARBA" id="ARBA00004286"/>
    </source>
</evidence>
<keyword evidence="8" id="KW-0469">Meiosis</keyword>
<comment type="subcellular location">
    <subcellularLocation>
        <location evidence="2">Chromosome</location>
    </subcellularLocation>
    <subcellularLocation>
        <location evidence="1">Nucleus</location>
    </subcellularLocation>
</comment>
<dbReference type="SUPFAM" id="SSF57903">
    <property type="entry name" value="FYVE/PHD zinc finger"/>
    <property type="match status" value="1"/>
</dbReference>
<dbReference type="Pfam" id="PF02301">
    <property type="entry name" value="HORMA"/>
    <property type="match status" value="1"/>
</dbReference>
<keyword evidence="12" id="KW-1185">Reference proteome</keyword>
<evidence type="ECO:0000256" key="9">
    <source>
        <dbReference type="SAM" id="MobiDB-lite"/>
    </source>
</evidence>
<dbReference type="PANTHER" id="PTHR48225:SF7">
    <property type="entry name" value="MEIOSIS-SPECIFIC PROTEIN HOP1"/>
    <property type="match status" value="1"/>
</dbReference>
<dbReference type="Gene3D" id="3.30.900.10">
    <property type="entry name" value="HORMA domain"/>
    <property type="match status" value="1"/>
</dbReference>
<dbReference type="InterPro" id="IPR003511">
    <property type="entry name" value="HORMA_dom"/>
</dbReference>
<protein>
    <recommendedName>
        <fullName evidence="10">HORMA domain-containing protein</fullName>
    </recommendedName>
</protein>
<dbReference type="Gene3D" id="3.30.40.10">
    <property type="entry name" value="Zinc/RING finger domain, C3HC4 (zinc finger)"/>
    <property type="match status" value="1"/>
</dbReference>
<dbReference type="InterPro" id="IPR011011">
    <property type="entry name" value="Znf_FYVE_PHD"/>
</dbReference>
<evidence type="ECO:0000256" key="1">
    <source>
        <dbReference type="ARBA" id="ARBA00004123"/>
    </source>
</evidence>
<sequence length="399" mass="45176">MGPAAEQKTQLNLSINGRLVSNATETFVFSKKYVHIMVQSSIFNIICQRMAINEKEILTRKYEGVPYFVVANVKKINDSIINMFASWLKGIKDAINKNYLKTIHLFLKNSNNDVIETYSLGLKYNTDPNYHNPDRRTPDHVKVATKALLEAIYGLSKQTFKEASNIYIEFTYTDDTPLNYEPPGFEAAEQPYCLKISENPILLGRISTGFHKLTARCSQRPSTRPSTPGNLMVIHEHEKIILVEEEGEEENEENSRELESPPTPVIDLTKSVNDKQRPVIDVNPDNEAEITAKKTRRQKNFNTSNITVSENYEMSMMTLEPESVSDNNSVGANFSCICKIKLDSSKIELINCSKCNKQYHAACFGFMRQSQSVNFSCVECGTTDDQLKRIGKKKPNNDG</sequence>
<dbReference type="InterPro" id="IPR051294">
    <property type="entry name" value="HORMA_MeioticProgression"/>
</dbReference>
<keyword evidence="7" id="KW-0539">Nucleus</keyword>
<dbReference type="InterPro" id="IPR013083">
    <property type="entry name" value="Znf_RING/FYVE/PHD"/>
</dbReference>
<evidence type="ECO:0000313" key="12">
    <source>
        <dbReference type="Proteomes" id="UP001153636"/>
    </source>
</evidence>
<keyword evidence="4" id="KW-0479">Metal-binding</keyword>
<dbReference type="PROSITE" id="PS01359">
    <property type="entry name" value="ZF_PHD_1"/>
    <property type="match status" value="1"/>
</dbReference>